<keyword evidence="2" id="KW-0472">Membrane</keyword>
<feature type="transmembrane region" description="Helical" evidence="2">
    <location>
        <begin position="7"/>
        <end position="25"/>
    </location>
</feature>
<dbReference type="EMBL" id="SNRW01011510">
    <property type="protein sequence ID" value="KAA6375053.1"/>
    <property type="molecule type" value="Genomic_DNA"/>
</dbReference>
<feature type="compositionally biased region" description="Pro residues" evidence="1">
    <location>
        <begin position="37"/>
        <end position="52"/>
    </location>
</feature>
<accession>A0A5J4UXQ4</accession>
<protein>
    <submittedName>
        <fullName evidence="3">Uncharacterized protein</fullName>
    </submittedName>
</protein>
<feature type="region of interest" description="Disordered" evidence="1">
    <location>
        <begin position="32"/>
        <end position="57"/>
    </location>
</feature>
<keyword evidence="2" id="KW-1133">Transmembrane helix</keyword>
<reference evidence="3 4" key="1">
    <citation type="submission" date="2019-03" db="EMBL/GenBank/DDBJ databases">
        <title>Single cell metagenomics reveals metabolic interactions within the superorganism composed of flagellate Streblomastix strix and complex community of Bacteroidetes bacteria on its surface.</title>
        <authorList>
            <person name="Treitli S.C."/>
            <person name="Kolisko M."/>
            <person name="Husnik F."/>
            <person name="Keeling P."/>
            <person name="Hampl V."/>
        </authorList>
    </citation>
    <scope>NUCLEOTIDE SEQUENCE [LARGE SCALE GENOMIC DNA]</scope>
    <source>
        <strain evidence="3">ST1C</strain>
    </source>
</reference>
<dbReference type="Proteomes" id="UP000324800">
    <property type="component" value="Unassembled WGS sequence"/>
</dbReference>
<comment type="caution">
    <text evidence="3">The sequence shown here is derived from an EMBL/GenBank/DDBJ whole genome shotgun (WGS) entry which is preliminary data.</text>
</comment>
<gene>
    <name evidence="3" type="ORF">EZS28_029420</name>
</gene>
<sequence>MIEINDIACLFVISSIILLGLMLNYTQGQTKVKQQYPHPPSPHQPSPHPTPDNGPDSPLLYLQKQCRHYLIIDEACPLDSIRSYGVLEIDAAIMLQYKNIAIEGLKQKLDAEAALFATGGLQTEEAIREHLKQMLGGADLNDFIQLIISRRDRALAGLAMMRWKARTGQVTKEQYIAQLGEDAQRIQLWLRIMGVEYARGKSGAKAFRELQPKERKNAEAQALSSGQVDHMNKLKALDEAQQGAIVQYLGFWMGKIDAERGALSS</sequence>
<name>A0A5J4UXQ4_9EUKA</name>
<keyword evidence="2" id="KW-0812">Transmembrane</keyword>
<organism evidence="3 4">
    <name type="scientific">Streblomastix strix</name>
    <dbReference type="NCBI Taxonomy" id="222440"/>
    <lineage>
        <taxon>Eukaryota</taxon>
        <taxon>Metamonada</taxon>
        <taxon>Preaxostyla</taxon>
        <taxon>Oxymonadida</taxon>
        <taxon>Streblomastigidae</taxon>
        <taxon>Streblomastix</taxon>
    </lineage>
</organism>
<proteinExistence type="predicted"/>
<evidence type="ECO:0000256" key="1">
    <source>
        <dbReference type="SAM" id="MobiDB-lite"/>
    </source>
</evidence>
<evidence type="ECO:0000313" key="4">
    <source>
        <dbReference type="Proteomes" id="UP000324800"/>
    </source>
</evidence>
<evidence type="ECO:0000313" key="3">
    <source>
        <dbReference type="EMBL" id="KAA6375053.1"/>
    </source>
</evidence>
<dbReference type="AlphaFoldDB" id="A0A5J4UXQ4"/>
<evidence type="ECO:0000256" key="2">
    <source>
        <dbReference type="SAM" id="Phobius"/>
    </source>
</evidence>